<name>A0A1W6B638_9GAMM</name>
<accession>A0A1W6B638</accession>
<reference evidence="4 5" key="1">
    <citation type="submission" date="2017-02" db="EMBL/GenBank/DDBJ databases">
        <title>Complete genome sequence of the drought resistance-promoting endophyte Pantoea alhagi LTYR-11Z.</title>
        <authorList>
            <person name="Zhang L."/>
        </authorList>
    </citation>
    <scope>NUCLEOTIDE SEQUENCE [LARGE SCALE GENOMIC DNA]</scope>
    <source>
        <strain evidence="4 5">LTYR-11Z</strain>
    </source>
</reference>
<dbReference type="STRING" id="1891675.B1H58_11385"/>
<sequence length="154" mass="16789">MTLIAPHPFAALITVSSLKEKFAACPGWEERYRQLILLGKQLPPLPDALKSAEIELSGCENRVWLGHQRLPDGSLHFYGDSEGRIVRGLLAVLLTAVERQQPEILLQQDPLQLFDELGLREQLSASRSSGLDALAQAVRAAAANPDAPPSPTFS</sequence>
<feature type="domain" description="Fe-S metabolism associated" evidence="3">
    <location>
        <begin position="20"/>
        <end position="140"/>
    </location>
</feature>
<dbReference type="OrthoDB" id="9799320at2"/>
<keyword evidence="5" id="KW-1185">Reference proteome</keyword>
<proteinExistence type="inferred from homology"/>
<dbReference type="PANTHER" id="PTHR43597:SF5">
    <property type="entry name" value="SUFE-LIKE PROTEIN 2, CHLOROPLASTIC"/>
    <property type="match status" value="1"/>
</dbReference>
<gene>
    <name evidence="4" type="ORF">B1H58_11385</name>
</gene>
<dbReference type="InterPro" id="IPR017763">
    <property type="entry name" value="Cysteine_desulfurase_CsdE"/>
</dbReference>
<dbReference type="Pfam" id="PF02657">
    <property type="entry name" value="SufE"/>
    <property type="match status" value="1"/>
</dbReference>
<evidence type="ECO:0000313" key="5">
    <source>
        <dbReference type="Proteomes" id="UP000192900"/>
    </source>
</evidence>
<protein>
    <submittedName>
        <fullName evidence="4">Cysteine desulfurase, sulfur acceptor subunit CsdE</fullName>
    </submittedName>
</protein>
<dbReference type="AlphaFoldDB" id="A0A1W6B638"/>
<dbReference type="Proteomes" id="UP000192900">
    <property type="component" value="Chromosome"/>
</dbReference>
<dbReference type="EMBL" id="CP019706">
    <property type="protein sequence ID" value="ARJ42568.1"/>
    <property type="molecule type" value="Genomic_DNA"/>
</dbReference>
<dbReference type="SUPFAM" id="SSF82649">
    <property type="entry name" value="SufE/NifU"/>
    <property type="match status" value="1"/>
</dbReference>
<dbReference type="InterPro" id="IPR003808">
    <property type="entry name" value="Fe-S_metab-assoc_dom"/>
</dbReference>
<evidence type="ECO:0000256" key="1">
    <source>
        <dbReference type="ARBA" id="ARBA00010282"/>
    </source>
</evidence>
<organism evidence="4 5">
    <name type="scientific">Pantoea alhagi</name>
    <dbReference type="NCBI Taxonomy" id="1891675"/>
    <lineage>
        <taxon>Bacteria</taxon>
        <taxon>Pseudomonadati</taxon>
        <taxon>Pseudomonadota</taxon>
        <taxon>Gammaproteobacteria</taxon>
        <taxon>Enterobacterales</taxon>
        <taxon>Erwiniaceae</taxon>
        <taxon>Pantoea</taxon>
    </lineage>
</organism>
<feature type="active site" description="Cysteine persulfide intermediate" evidence="2">
    <location>
        <position position="59"/>
    </location>
</feature>
<dbReference type="Gene3D" id="3.90.1010.10">
    <property type="match status" value="1"/>
</dbReference>
<dbReference type="KEGG" id="palh:B1H58_11385"/>
<comment type="similarity">
    <text evidence="1">Belongs to the SufE family.</text>
</comment>
<dbReference type="NCBIfam" id="TIGR03391">
    <property type="entry name" value="FeS_syn_CsdE"/>
    <property type="match status" value="1"/>
</dbReference>
<evidence type="ECO:0000313" key="4">
    <source>
        <dbReference type="EMBL" id="ARJ42568.1"/>
    </source>
</evidence>
<evidence type="ECO:0000259" key="3">
    <source>
        <dbReference type="Pfam" id="PF02657"/>
    </source>
</evidence>
<dbReference type="RefSeq" id="WP_085070360.1">
    <property type="nucleotide sequence ID" value="NZ_CP019706.1"/>
</dbReference>
<evidence type="ECO:0000256" key="2">
    <source>
        <dbReference type="PIRSR" id="PIRSR617763-1"/>
    </source>
</evidence>
<dbReference type="PANTHER" id="PTHR43597">
    <property type="entry name" value="SULFUR ACCEPTOR PROTEIN CSDE"/>
    <property type="match status" value="1"/>
</dbReference>